<sequence>MVRFIQCTKCNSKDIELEEDVTIGFRKIADKATCRNCGNTGYFHEREELDCEECTKNKSECPSCPNYGEWD</sequence>
<dbReference type="EMBL" id="JAQIFT010000057">
    <property type="protein sequence ID" value="MDA3732858.1"/>
    <property type="molecule type" value="Genomic_DNA"/>
</dbReference>
<gene>
    <name evidence="1" type="ORF">PBV87_15380</name>
</gene>
<reference evidence="1" key="1">
    <citation type="journal article" date="2023" name="Int. J. Syst. Evol. Microbiol.">
        <title>&lt;i&gt;Holtiella tumoricola&lt;/i&gt; gen. nov. sp. nov., isolated from a human clinical sample.</title>
        <authorList>
            <person name="Allen-Vercoe E."/>
            <person name="Daigneault M.C."/>
            <person name="Vancuren S.J."/>
            <person name="Cochrane K."/>
            <person name="O'Neal L.L."/>
            <person name="Sankaranarayanan K."/>
            <person name="Lawson P.A."/>
        </authorList>
    </citation>
    <scope>NUCLEOTIDE SEQUENCE</scope>
    <source>
        <strain evidence="1">CC70A</strain>
    </source>
</reference>
<dbReference type="AlphaFoldDB" id="A0AA42J268"/>
<protein>
    <submittedName>
        <fullName evidence="1">Uncharacterized protein</fullName>
    </submittedName>
</protein>
<organism evidence="1 2">
    <name type="scientific">Holtiella tumoricola</name>
    <dbReference type="NCBI Taxonomy" id="3018743"/>
    <lineage>
        <taxon>Bacteria</taxon>
        <taxon>Bacillati</taxon>
        <taxon>Bacillota</taxon>
        <taxon>Clostridia</taxon>
        <taxon>Lachnospirales</taxon>
        <taxon>Cellulosilyticaceae</taxon>
        <taxon>Holtiella</taxon>
    </lineage>
</organism>
<evidence type="ECO:0000313" key="2">
    <source>
        <dbReference type="Proteomes" id="UP001169242"/>
    </source>
</evidence>
<evidence type="ECO:0000313" key="1">
    <source>
        <dbReference type="EMBL" id="MDA3732858.1"/>
    </source>
</evidence>
<keyword evidence="2" id="KW-1185">Reference proteome</keyword>
<dbReference type="RefSeq" id="WP_271012839.1">
    <property type="nucleotide sequence ID" value="NZ_JAQIFT010000057.1"/>
</dbReference>
<name>A0AA42J268_9FIRM</name>
<dbReference type="Proteomes" id="UP001169242">
    <property type="component" value="Unassembled WGS sequence"/>
</dbReference>
<accession>A0AA42J268</accession>
<comment type="caution">
    <text evidence="1">The sequence shown here is derived from an EMBL/GenBank/DDBJ whole genome shotgun (WGS) entry which is preliminary data.</text>
</comment>
<proteinExistence type="predicted"/>